<dbReference type="PRINTS" id="PR00038">
    <property type="entry name" value="HTHLUXR"/>
</dbReference>
<dbReference type="CDD" id="cd06170">
    <property type="entry name" value="LuxR_C_like"/>
    <property type="match status" value="1"/>
</dbReference>
<evidence type="ECO:0000313" key="7">
    <source>
        <dbReference type="EMBL" id="MFD0997944.1"/>
    </source>
</evidence>
<reference evidence="8" key="1">
    <citation type="journal article" date="2019" name="Int. J. Syst. Evol. Microbiol.">
        <title>The Global Catalogue of Microorganisms (GCM) 10K type strain sequencing project: providing services to taxonomists for standard genome sequencing and annotation.</title>
        <authorList>
            <consortium name="The Broad Institute Genomics Platform"/>
            <consortium name="The Broad Institute Genome Sequencing Center for Infectious Disease"/>
            <person name="Wu L."/>
            <person name="Ma J."/>
        </authorList>
    </citation>
    <scope>NUCLEOTIDE SEQUENCE [LARGE SCALE GENOMIC DNA]</scope>
    <source>
        <strain evidence="8">CCUG 58938</strain>
    </source>
</reference>
<dbReference type="PROSITE" id="PS50110">
    <property type="entry name" value="RESPONSE_REGULATORY"/>
    <property type="match status" value="1"/>
</dbReference>
<evidence type="ECO:0000256" key="2">
    <source>
        <dbReference type="ARBA" id="ARBA00023125"/>
    </source>
</evidence>
<dbReference type="PROSITE" id="PS50043">
    <property type="entry name" value="HTH_LUXR_2"/>
    <property type="match status" value="1"/>
</dbReference>
<evidence type="ECO:0000259" key="5">
    <source>
        <dbReference type="PROSITE" id="PS50043"/>
    </source>
</evidence>
<evidence type="ECO:0000259" key="6">
    <source>
        <dbReference type="PROSITE" id="PS50110"/>
    </source>
</evidence>
<evidence type="ECO:0000256" key="4">
    <source>
        <dbReference type="PROSITE-ProRule" id="PRU00169"/>
    </source>
</evidence>
<sequence length="240" mass="26958">MFYRKRVVLIDRDAQFQDVLKYVLGSIDKILIVNQYTECADALKSVDRDQPDIFIMGIDFIFLKGPEFITKIKKKNPRIDILVISDYTDQDIVLNVIGSGATGFLLKQNCLPRLQESIECLLKGGAPLDPFIARIIISAHHTGDNSPLSNQETTVLKLMMKGLTSRMIASELGIAKDTSKTHIKNIYKKLEVNSRAQAVSKAIANKLVPSNILPKLAWYFYYSTGMLLEEIVSISLVSEF</sequence>
<protein>
    <submittedName>
        <fullName evidence="7">LuxR C-terminal-related transcriptional regulator</fullName>
    </submittedName>
</protein>
<dbReference type="InterPro" id="IPR000792">
    <property type="entry name" value="Tscrpt_reg_LuxR_C"/>
</dbReference>
<keyword evidence="3" id="KW-0804">Transcription</keyword>
<dbReference type="PANTHER" id="PTHR44688:SF16">
    <property type="entry name" value="DNA-BINDING TRANSCRIPTIONAL ACTIVATOR DEVR_DOSR"/>
    <property type="match status" value="1"/>
</dbReference>
<dbReference type="InterPro" id="IPR016032">
    <property type="entry name" value="Sig_transdc_resp-reg_C-effctor"/>
</dbReference>
<dbReference type="Pfam" id="PF00196">
    <property type="entry name" value="GerE"/>
    <property type="match status" value="1"/>
</dbReference>
<dbReference type="InterPro" id="IPR011006">
    <property type="entry name" value="CheY-like_superfamily"/>
</dbReference>
<dbReference type="SUPFAM" id="SSF52172">
    <property type="entry name" value="CheY-like"/>
    <property type="match status" value="1"/>
</dbReference>
<dbReference type="PANTHER" id="PTHR44688">
    <property type="entry name" value="DNA-BINDING TRANSCRIPTIONAL ACTIVATOR DEVR_DOSR"/>
    <property type="match status" value="1"/>
</dbReference>
<dbReference type="SUPFAM" id="SSF46894">
    <property type="entry name" value="C-terminal effector domain of the bipartite response regulators"/>
    <property type="match status" value="1"/>
</dbReference>
<dbReference type="Gene3D" id="3.40.50.2300">
    <property type="match status" value="1"/>
</dbReference>
<keyword evidence="2" id="KW-0238">DNA-binding</keyword>
<evidence type="ECO:0000256" key="1">
    <source>
        <dbReference type="ARBA" id="ARBA00023015"/>
    </source>
</evidence>
<accession>A0ABW3JWN6</accession>
<feature type="domain" description="Response regulatory" evidence="6">
    <location>
        <begin position="6"/>
        <end position="122"/>
    </location>
</feature>
<dbReference type="Proteomes" id="UP001597112">
    <property type="component" value="Unassembled WGS sequence"/>
</dbReference>
<gene>
    <name evidence="7" type="ORF">ACFQ21_01460</name>
</gene>
<dbReference type="RefSeq" id="WP_377573783.1">
    <property type="nucleotide sequence ID" value="NZ_JBHTKA010000001.1"/>
</dbReference>
<evidence type="ECO:0000313" key="8">
    <source>
        <dbReference type="Proteomes" id="UP001597112"/>
    </source>
</evidence>
<comment type="caution">
    <text evidence="7">The sequence shown here is derived from an EMBL/GenBank/DDBJ whole genome shotgun (WGS) entry which is preliminary data.</text>
</comment>
<comment type="caution">
    <text evidence="4">Lacks conserved residue(s) required for the propagation of feature annotation.</text>
</comment>
<dbReference type="Pfam" id="PF00072">
    <property type="entry name" value="Response_reg"/>
    <property type="match status" value="1"/>
</dbReference>
<dbReference type="InterPro" id="IPR001789">
    <property type="entry name" value="Sig_transdc_resp-reg_receiver"/>
</dbReference>
<keyword evidence="8" id="KW-1185">Reference proteome</keyword>
<dbReference type="SMART" id="SM00421">
    <property type="entry name" value="HTH_LUXR"/>
    <property type="match status" value="1"/>
</dbReference>
<keyword evidence="1" id="KW-0805">Transcription regulation</keyword>
<dbReference type="SMART" id="SM00448">
    <property type="entry name" value="REC"/>
    <property type="match status" value="1"/>
</dbReference>
<proteinExistence type="predicted"/>
<name>A0ABW3JWN6_9BACT</name>
<feature type="domain" description="HTH luxR-type" evidence="5">
    <location>
        <begin position="141"/>
        <end position="206"/>
    </location>
</feature>
<evidence type="ECO:0000256" key="3">
    <source>
        <dbReference type="ARBA" id="ARBA00023163"/>
    </source>
</evidence>
<organism evidence="7 8">
    <name type="scientific">Ohtaekwangia kribbensis</name>
    <dbReference type="NCBI Taxonomy" id="688913"/>
    <lineage>
        <taxon>Bacteria</taxon>
        <taxon>Pseudomonadati</taxon>
        <taxon>Bacteroidota</taxon>
        <taxon>Cytophagia</taxon>
        <taxon>Cytophagales</taxon>
        <taxon>Fulvivirgaceae</taxon>
        <taxon>Ohtaekwangia</taxon>
    </lineage>
</organism>
<dbReference type="EMBL" id="JBHTKA010000001">
    <property type="protein sequence ID" value="MFD0997944.1"/>
    <property type="molecule type" value="Genomic_DNA"/>
</dbReference>